<accession>A0A074ZMY5</accession>
<dbReference type="AlphaFoldDB" id="A0A074ZMY5"/>
<protein>
    <submittedName>
        <fullName evidence="2">Uncharacterized protein</fullName>
    </submittedName>
</protein>
<evidence type="ECO:0000313" key="2">
    <source>
        <dbReference type="EMBL" id="KER28743.1"/>
    </source>
</evidence>
<gene>
    <name evidence="2" type="ORF">T265_04530</name>
</gene>
<dbReference type="KEGG" id="ovi:T265_04530"/>
<dbReference type="GeneID" id="20318712"/>
<feature type="region of interest" description="Disordered" evidence="1">
    <location>
        <begin position="28"/>
        <end position="53"/>
    </location>
</feature>
<dbReference type="CTD" id="20318712"/>
<evidence type="ECO:0000313" key="3">
    <source>
        <dbReference type="Proteomes" id="UP000054324"/>
    </source>
</evidence>
<dbReference type="Proteomes" id="UP000054324">
    <property type="component" value="Unassembled WGS sequence"/>
</dbReference>
<keyword evidence="3" id="KW-1185">Reference proteome</keyword>
<feature type="compositionally biased region" description="Polar residues" evidence="1">
    <location>
        <begin position="31"/>
        <end position="40"/>
    </location>
</feature>
<evidence type="ECO:0000256" key="1">
    <source>
        <dbReference type="SAM" id="MobiDB-lite"/>
    </source>
</evidence>
<organism evidence="2 3">
    <name type="scientific">Opisthorchis viverrini</name>
    <name type="common">Southeast Asian liver fluke</name>
    <dbReference type="NCBI Taxonomy" id="6198"/>
    <lineage>
        <taxon>Eukaryota</taxon>
        <taxon>Metazoa</taxon>
        <taxon>Spiralia</taxon>
        <taxon>Lophotrochozoa</taxon>
        <taxon>Platyhelminthes</taxon>
        <taxon>Trematoda</taxon>
        <taxon>Digenea</taxon>
        <taxon>Opisthorchiida</taxon>
        <taxon>Opisthorchiata</taxon>
        <taxon>Opisthorchiidae</taxon>
        <taxon>Opisthorchis</taxon>
    </lineage>
</organism>
<reference evidence="2 3" key="1">
    <citation type="submission" date="2013-11" db="EMBL/GenBank/DDBJ databases">
        <title>Opisthorchis viverrini - life in the bile duct.</title>
        <authorList>
            <person name="Young N.D."/>
            <person name="Nagarajan N."/>
            <person name="Lin S.J."/>
            <person name="Korhonen P.K."/>
            <person name="Jex A.R."/>
            <person name="Hall R.S."/>
            <person name="Safavi-Hemami H."/>
            <person name="Kaewkong W."/>
            <person name="Bertrand D."/>
            <person name="Gao S."/>
            <person name="Seet Q."/>
            <person name="Wongkham S."/>
            <person name="Teh B.T."/>
            <person name="Wongkham C."/>
            <person name="Intapan P.M."/>
            <person name="Maleewong W."/>
            <person name="Yang X."/>
            <person name="Hu M."/>
            <person name="Wang Z."/>
            <person name="Hofmann A."/>
            <person name="Sternberg P.W."/>
            <person name="Tan P."/>
            <person name="Wang J."/>
            <person name="Gasser R.B."/>
        </authorList>
    </citation>
    <scope>NUCLEOTIDE SEQUENCE [LARGE SCALE GENOMIC DNA]</scope>
</reference>
<proteinExistence type="predicted"/>
<sequence>MEGSPISIMGFERRAAISSWEGSQAWYRAPESTTGQKTSQRPPPLTKVPEFSSTDSLAEDLVHPTLDTVRIAFDRTQLVHQDDLHYESCEIVMHKPHMVDDEYLHYLMKQTYKFTECTRKLSSSGHQFPSTEWTRRLHTETLNVYQGFSQWSLQTIMLSNKPSPESSFFHFWGDFVLRNYGDTTLQRAQTSSSTIDGPEVPKDDLTEIVQLPTRGTEFQ</sequence>
<name>A0A074ZMY5_OPIVI</name>
<dbReference type="EMBL" id="KL596693">
    <property type="protein sequence ID" value="KER28743.1"/>
    <property type="molecule type" value="Genomic_DNA"/>
</dbReference>
<dbReference type="RefSeq" id="XP_009167549.1">
    <property type="nucleotide sequence ID" value="XM_009169285.1"/>
</dbReference>